<dbReference type="GO" id="GO:0004497">
    <property type="term" value="F:monooxygenase activity"/>
    <property type="evidence" value="ECO:0007669"/>
    <property type="project" value="UniProtKB-KW"/>
</dbReference>
<accession>A0A9P6HVV8</accession>
<dbReference type="Pfam" id="PF00067">
    <property type="entry name" value="p450"/>
    <property type="match status" value="1"/>
</dbReference>
<keyword evidence="6" id="KW-0560">Oxidoreductase</keyword>
<dbReference type="GO" id="GO:0016705">
    <property type="term" value="F:oxidoreductase activity, acting on paired donors, with incorporation or reduction of molecular oxygen"/>
    <property type="evidence" value="ECO:0007669"/>
    <property type="project" value="InterPro"/>
</dbReference>
<dbReference type="InterPro" id="IPR001128">
    <property type="entry name" value="Cyt_P450"/>
</dbReference>
<evidence type="ECO:0000256" key="5">
    <source>
        <dbReference type="PIRSR" id="PIRSR602401-1"/>
    </source>
</evidence>
<dbReference type="PRINTS" id="PR00385">
    <property type="entry name" value="P450"/>
</dbReference>
<dbReference type="Gene3D" id="1.10.630.10">
    <property type="entry name" value="Cytochrome P450"/>
    <property type="match status" value="1"/>
</dbReference>
<keyword evidence="8" id="KW-1185">Reference proteome</keyword>
<dbReference type="OrthoDB" id="3934656at2759"/>
<keyword evidence="4 5" id="KW-0408">Iron</keyword>
<keyword evidence="2 5" id="KW-0349">Heme</keyword>
<evidence type="ECO:0008006" key="9">
    <source>
        <dbReference type="Google" id="ProtNLM"/>
    </source>
</evidence>
<dbReference type="FunFam" id="1.10.630.10:FF:000050">
    <property type="entry name" value="Cytochrome P450 monooxygenase"/>
    <property type="match status" value="1"/>
</dbReference>
<proteinExistence type="inferred from homology"/>
<name>A0A9P6HVV8_9PEZI</name>
<dbReference type="RefSeq" id="XP_038741854.1">
    <property type="nucleotide sequence ID" value="XM_038892934.1"/>
</dbReference>
<organism evidence="7 8">
    <name type="scientific">Colletotrichum karsti</name>
    <dbReference type="NCBI Taxonomy" id="1095194"/>
    <lineage>
        <taxon>Eukaryota</taxon>
        <taxon>Fungi</taxon>
        <taxon>Dikarya</taxon>
        <taxon>Ascomycota</taxon>
        <taxon>Pezizomycotina</taxon>
        <taxon>Sordariomycetes</taxon>
        <taxon>Hypocreomycetidae</taxon>
        <taxon>Glomerellales</taxon>
        <taxon>Glomerellaceae</taxon>
        <taxon>Colletotrichum</taxon>
        <taxon>Colletotrichum boninense species complex</taxon>
    </lineage>
</organism>
<comment type="cofactor">
    <cofactor evidence="1 5">
        <name>heme</name>
        <dbReference type="ChEBI" id="CHEBI:30413"/>
    </cofactor>
</comment>
<dbReference type="InterPro" id="IPR017972">
    <property type="entry name" value="Cyt_P450_CS"/>
</dbReference>
<dbReference type="InterPro" id="IPR002401">
    <property type="entry name" value="Cyt_P450_E_grp-I"/>
</dbReference>
<sequence>MAHLTDAWYFLRLQQGHFEDVNLALHEKYGPIVRYGPNRYSINDAEASKTIYAHGSQFPKSDWYSSFEPNESFFNVFSDRSIARHAYTRRFYAHAFSMTSLVNYEPYLDEAGEIFSERLREFAKAGAPFDAGYWFQCFAFDAIAYVTYGKRLGFLDRGDDIGKCIQSLDKSLIYSSLVGIYPSIHRHILPLIARLLPFINTNPIMYVLNFTQQRIAEERAAPKSMAEPKGDKEAAGRGETFLSKYLAKHSEDPEAFTNHHILMGCSMNMFAGSDTTGISLSATMYYLLKNPRCMEKLRGEIDDFTKRGELSENPTFKQTQDMPYLQAVVKEALRMHPAVGLPLERVVPEGGATIAGRFFPEGTVVGVNSWVQHQNKSLYGEDASQFRPERWLIDDEERLSVMNRNWMPFGLGSRTCLGKNVSILEMTKLIPRIIRDFDFGLDGNTAAPKGSWTTRNAWFVKPQNFYVRVQPRNAA</sequence>
<dbReference type="PRINTS" id="PR00463">
    <property type="entry name" value="EP450I"/>
</dbReference>
<dbReference type="GO" id="GO:0005506">
    <property type="term" value="F:iron ion binding"/>
    <property type="evidence" value="ECO:0007669"/>
    <property type="project" value="InterPro"/>
</dbReference>
<dbReference type="Proteomes" id="UP000781932">
    <property type="component" value="Unassembled WGS sequence"/>
</dbReference>
<evidence type="ECO:0000256" key="4">
    <source>
        <dbReference type="ARBA" id="ARBA00023004"/>
    </source>
</evidence>
<dbReference type="InterPro" id="IPR036396">
    <property type="entry name" value="Cyt_P450_sf"/>
</dbReference>
<keyword evidence="6" id="KW-0503">Monooxygenase</keyword>
<evidence type="ECO:0000256" key="2">
    <source>
        <dbReference type="ARBA" id="ARBA00022617"/>
    </source>
</evidence>
<dbReference type="PROSITE" id="PS00086">
    <property type="entry name" value="CYTOCHROME_P450"/>
    <property type="match status" value="1"/>
</dbReference>
<dbReference type="InterPro" id="IPR050121">
    <property type="entry name" value="Cytochrome_P450_monoxygenase"/>
</dbReference>
<dbReference type="CDD" id="cd11060">
    <property type="entry name" value="CYP57A1-like"/>
    <property type="match status" value="1"/>
</dbReference>
<feature type="binding site" description="axial binding residue" evidence="5">
    <location>
        <position position="416"/>
    </location>
    <ligand>
        <name>heme</name>
        <dbReference type="ChEBI" id="CHEBI:30413"/>
    </ligand>
    <ligandPart>
        <name>Fe</name>
        <dbReference type="ChEBI" id="CHEBI:18248"/>
    </ligandPart>
</feature>
<dbReference type="AlphaFoldDB" id="A0A9P6HVV8"/>
<dbReference type="SUPFAM" id="SSF48264">
    <property type="entry name" value="Cytochrome P450"/>
    <property type="match status" value="1"/>
</dbReference>
<reference evidence="7" key="1">
    <citation type="submission" date="2020-03" db="EMBL/GenBank/DDBJ databases">
        <authorList>
            <person name="He L."/>
        </authorList>
    </citation>
    <scope>NUCLEOTIDE SEQUENCE</scope>
    <source>
        <strain evidence="7">CkLH20</strain>
    </source>
</reference>
<dbReference type="PANTHER" id="PTHR24305">
    <property type="entry name" value="CYTOCHROME P450"/>
    <property type="match status" value="1"/>
</dbReference>
<protein>
    <recommendedName>
        <fullName evidence="9">Pisatin demethylase</fullName>
    </recommendedName>
</protein>
<dbReference type="GeneID" id="62166008"/>
<dbReference type="GO" id="GO:0020037">
    <property type="term" value="F:heme binding"/>
    <property type="evidence" value="ECO:0007669"/>
    <property type="project" value="InterPro"/>
</dbReference>
<evidence type="ECO:0000256" key="3">
    <source>
        <dbReference type="ARBA" id="ARBA00022723"/>
    </source>
</evidence>
<evidence type="ECO:0000256" key="6">
    <source>
        <dbReference type="RuleBase" id="RU000461"/>
    </source>
</evidence>
<comment type="caution">
    <text evidence="7">The sequence shown here is derived from an EMBL/GenBank/DDBJ whole genome shotgun (WGS) entry which is preliminary data.</text>
</comment>
<keyword evidence="3 5" id="KW-0479">Metal-binding</keyword>
<reference evidence="7" key="2">
    <citation type="submission" date="2020-11" db="EMBL/GenBank/DDBJ databases">
        <title>Whole genome sequencing of Colletotrichum sp.</title>
        <authorList>
            <person name="Li H."/>
        </authorList>
    </citation>
    <scope>NUCLEOTIDE SEQUENCE</scope>
    <source>
        <strain evidence="7">CkLH20</strain>
    </source>
</reference>
<dbReference type="EMBL" id="JAATWM020000038">
    <property type="protein sequence ID" value="KAF9872393.1"/>
    <property type="molecule type" value="Genomic_DNA"/>
</dbReference>
<evidence type="ECO:0000313" key="8">
    <source>
        <dbReference type="Proteomes" id="UP000781932"/>
    </source>
</evidence>
<gene>
    <name evidence="7" type="ORF">CkaCkLH20_10220</name>
</gene>
<evidence type="ECO:0000313" key="7">
    <source>
        <dbReference type="EMBL" id="KAF9872393.1"/>
    </source>
</evidence>
<evidence type="ECO:0000256" key="1">
    <source>
        <dbReference type="ARBA" id="ARBA00001971"/>
    </source>
</evidence>
<dbReference type="PANTHER" id="PTHR24305:SF188">
    <property type="entry name" value="P450, PUTATIVE (EUROFUNG)-RELATED"/>
    <property type="match status" value="1"/>
</dbReference>
<comment type="similarity">
    <text evidence="6">Belongs to the cytochrome P450 family.</text>
</comment>